<reference evidence="2 3" key="1">
    <citation type="submission" date="2019-08" db="EMBL/GenBank/DDBJ databases">
        <title>In-depth cultivation of the pig gut microbiome towards novel bacterial diversity and tailored functional studies.</title>
        <authorList>
            <person name="Wylensek D."/>
            <person name="Hitch T.C.A."/>
            <person name="Clavel T."/>
        </authorList>
    </citation>
    <scope>NUCLEOTIDE SEQUENCE [LARGE SCALE GENOMIC DNA]</scope>
    <source>
        <strain evidence="2 3">BBE-744-WT-12</strain>
    </source>
</reference>
<accession>A0A844G6S4</accession>
<dbReference type="RefSeq" id="WP_154420571.1">
    <property type="nucleotide sequence ID" value="NZ_VUNS01000035.1"/>
</dbReference>
<comment type="caution">
    <text evidence="2">The sequence shown here is derived from an EMBL/GenBank/DDBJ whole genome shotgun (WGS) entry which is preliminary data.</text>
</comment>
<gene>
    <name evidence="1" type="ORF">FYJ85_20315</name>
    <name evidence="2" type="ORF">FYJ85_21560</name>
</gene>
<dbReference type="Proteomes" id="UP000435649">
    <property type="component" value="Unassembled WGS sequence"/>
</dbReference>
<keyword evidence="3" id="KW-1185">Reference proteome</keyword>
<proteinExistence type="predicted"/>
<evidence type="ECO:0000313" key="3">
    <source>
        <dbReference type="Proteomes" id="UP000435649"/>
    </source>
</evidence>
<organism evidence="2 3">
    <name type="scientific">Victivallis lenta</name>
    <dbReference type="NCBI Taxonomy" id="2606640"/>
    <lineage>
        <taxon>Bacteria</taxon>
        <taxon>Pseudomonadati</taxon>
        <taxon>Lentisphaerota</taxon>
        <taxon>Lentisphaeria</taxon>
        <taxon>Victivallales</taxon>
        <taxon>Victivallaceae</taxon>
        <taxon>Victivallis</taxon>
    </lineage>
</organism>
<sequence>MSEADVECLECSAQYAELADRYRKLKKKVRRMRKAFAAIECALLNKCDHHAEFIIGECESYRGKYEPECCHAGK</sequence>
<evidence type="ECO:0000313" key="1">
    <source>
        <dbReference type="EMBL" id="MST99375.1"/>
    </source>
</evidence>
<protein>
    <submittedName>
        <fullName evidence="2">Uncharacterized protein</fullName>
    </submittedName>
</protein>
<dbReference type="AlphaFoldDB" id="A0A844G6S4"/>
<dbReference type="EMBL" id="VUNS01000035">
    <property type="protein sequence ID" value="MST99375.1"/>
    <property type="molecule type" value="Genomic_DNA"/>
</dbReference>
<name>A0A844G6S4_9BACT</name>
<evidence type="ECO:0000313" key="2">
    <source>
        <dbReference type="EMBL" id="MST99620.1"/>
    </source>
</evidence>
<dbReference type="EMBL" id="VUNS01000043">
    <property type="protein sequence ID" value="MST99620.1"/>
    <property type="molecule type" value="Genomic_DNA"/>
</dbReference>